<dbReference type="EMBL" id="LAVV01013072">
    <property type="protein sequence ID" value="KNZ46025.1"/>
    <property type="molecule type" value="Genomic_DNA"/>
</dbReference>
<dbReference type="InterPro" id="IPR029016">
    <property type="entry name" value="GAF-like_dom_sf"/>
</dbReference>
<evidence type="ECO:0000313" key="3">
    <source>
        <dbReference type="EMBL" id="KNZ46025.1"/>
    </source>
</evidence>
<feature type="region of interest" description="Disordered" evidence="1">
    <location>
        <begin position="551"/>
        <end position="572"/>
    </location>
</feature>
<reference evidence="3 4" key="1">
    <citation type="submission" date="2015-08" db="EMBL/GenBank/DDBJ databases">
        <title>Next Generation Sequencing and Analysis of the Genome of Puccinia sorghi L Schw, the Causal Agent of Maize Common Rust.</title>
        <authorList>
            <person name="Rochi L."/>
            <person name="Burguener G."/>
            <person name="Darino M."/>
            <person name="Turjanski A."/>
            <person name="Kreff E."/>
            <person name="Dieguez M.J."/>
            <person name="Sacco F."/>
        </authorList>
    </citation>
    <scope>NUCLEOTIDE SEQUENCE [LARGE SCALE GENOMIC DNA]</scope>
    <source>
        <strain evidence="3 4">RO10H11247</strain>
    </source>
</reference>
<name>A0A0L6UDY7_9BASI</name>
<dbReference type="Proteomes" id="UP000037035">
    <property type="component" value="Unassembled WGS sequence"/>
</dbReference>
<evidence type="ECO:0000313" key="4">
    <source>
        <dbReference type="Proteomes" id="UP000037035"/>
    </source>
</evidence>
<dbReference type="SMART" id="SM00065">
    <property type="entry name" value="GAF"/>
    <property type="match status" value="1"/>
</dbReference>
<dbReference type="PANTHER" id="PTHR43102:SF2">
    <property type="entry name" value="GAF DOMAIN-CONTAINING PROTEIN"/>
    <property type="match status" value="1"/>
</dbReference>
<dbReference type="Gene3D" id="3.30.450.40">
    <property type="match status" value="1"/>
</dbReference>
<evidence type="ECO:0000259" key="2">
    <source>
        <dbReference type="SMART" id="SM00065"/>
    </source>
</evidence>
<dbReference type="VEuPathDB" id="FungiDB:VP01_761g11"/>
<dbReference type="SUPFAM" id="SSF55781">
    <property type="entry name" value="GAF domain-like"/>
    <property type="match status" value="1"/>
</dbReference>
<evidence type="ECO:0000256" key="1">
    <source>
        <dbReference type="SAM" id="MobiDB-lite"/>
    </source>
</evidence>
<feature type="domain" description="GAF" evidence="2">
    <location>
        <begin position="327"/>
        <end position="486"/>
    </location>
</feature>
<feature type="region of interest" description="Disordered" evidence="1">
    <location>
        <begin position="72"/>
        <end position="92"/>
    </location>
</feature>
<dbReference type="STRING" id="27349.A0A0L6UDY7"/>
<accession>A0A0L6UDY7</accession>
<keyword evidence="4" id="KW-1185">Reference proteome</keyword>
<sequence length="745" mass="82026">MSTALINPTSGFLFPYSTLYNTSLRGQAGSYVSKSSRPSDYFWKKGTSISTSLMTAGCDDDIWLDSLTPAVSDSEDEMDSRHKKPHQNKSKKHIRLTRIRQIAFKAFTPKSDGSGHKKNIVTRTEILQREEKLVEFDKVAAGSLGPQQAQPKRATIFNSWKFKSSGTKTHVRKMVAVLKVRISAFSPPETHPKTWEEFHRYYANDQIDVFNPPLPPMQEADTPSAYEARFYSAPLPTNEKMRQLTLNRLGVFGSKPYDTSEAGVASWKGRVEAGEKLMAEGRAPLSLDCPWEPPSPSCSTDRGVEISEKSALASGMQSIESPPETLEQHPVLRRIVNECRTLFNTSLCLISVLDDTRQIFLAESGLAEVGLADLRDITKDISFCAHTILSGRKGFAVLDSHKDWRFEKGPLVQNYKLRFYAGVPLISPNMDKTQSSEENACPIGTLCIIDFAPREEFSTEDRKRLVYLSEYARREIEKWFARKMNHKMENLTACHETWAHGLKTIAKSPINMGEDNNVGESEVLGDDVGRQLAVATFPGRSSIFRRLSSHPSLSSLSASGPSGSLHRGGSTGQSLGRTGLGLFDQGVDNSLTPKMRKVFDLATTLIGQTLDLSMVFLTAVVPGDNAQGAAQTRILSGHNIPEPAPVIDGALCLRALRAPQGGLLYQNPTAQEAEEAGLQPQSTGAPHCESAMILTVGTSQASRHSGGFVISGYTADRLRVFGAEDVLFMTKFAHELARYTSKIQL</sequence>
<proteinExistence type="predicted"/>
<dbReference type="PANTHER" id="PTHR43102">
    <property type="entry name" value="SLR1143 PROTEIN"/>
    <property type="match status" value="1"/>
</dbReference>
<gene>
    <name evidence="3" type="ORF">VP01_761g11</name>
</gene>
<feature type="compositionally biased region" description="Basic residues" evidence="1">
    <location>
        <begin position="81"/>
        <end position="92"/>
    </location>
</feature>
<dbReference type="OrthoDB" id="21225at2759"/>
<feature type="compositionally biased region" description="Low complexity" evidence="1">
    <location>
        <begin position="551"/>
        <end position="565"/>
    </location>
</feature>
<dbReference type="InterPro" id="IPR003018">
    <property type="entry name" value="GAF"/>
</dbReference>
<comment type="caution">
    <text evidence="3">The sequence shown here is derived from an EMBL/GenBank/DDBJ whole genome shotgun (WGS) entry which is preliminary data.</text>
</comment>
<organism evidence="3 4">
    <name type="scientific">Puccinia sorghi</name>
    <dbReference type="NCBI Taxonomy" id="27349"/>
    <lineage>
        <taxon>Eukaryota</taxon>
        <taxon>Fungi</taxon>
        <taxon>Dikarya</taxon>
        <taxon>Basidiomycota</taxon>
        <taxon>Pucciniomycotina</taxon>
        <taxon>Pucciniomycetes</taxon>
        <taxon>Pucciniales</taxon>
        <taxon>Pucciniaceae</taxon>
        <taxon>Puccinia</taxon>
    </lineage>
</organism>
<dbReference type="AlphaFoldDB" id="A0A0L6UDY7"/>
<dbReference type="Pfam" id="PF01590">
    <property type="entry name" value="GAF"/>
    <property type="match status" value="1"/>
</dbReference>
<protein>
    <recommendedName>
        <fullName evidence="2">GAF domain-containing protein</fullName>
    </recommendedName>
</protein>